<reference evidence="1 2" key="1">
    <citation type="submission" date="2014-04" db="EMBL/GenBank/DDBJ databases">
        <authorList>
            <consortium name="DOE Joint Genome Institute"/>
            <person name="Kuo A."/>
            <person name="Kohler A."/>
            <person name="Nagy L.G."/>
            <person name="Floudas D."/>
            <person name="Copeland A."/>
            <person name="Barry K.W."/>
            <person name="Cichocki N."/>
            <person name="Veneault-Fourrey C."/>
            <person name="LaButti K."/>
            <person name="Lindquist E.A."/>
            <person name="Lipzen A."/>
            <person name="Lundell T."/>
            <person name="Morin E."/>
            <person name="Murat C."/>
            <person name="Sun H."/>
            <person name="Tunlid A."/>
            <person name="Henrissat B."/>
            <person name="Grigoriev I.V."/>
            <person name="Hibbett D.S."/>
            <person name="Martin F."/>
            <person name="Nordberg H.P."/>
            <person name="Cantor M.N."/>
            <person name="Hua S.X."/>
        </authorList>
    </citation>
    <scope>NUCLEOTIDE SEQUENCE [LARGE SCALE GENOMIC DNA]</scope>
    <source>
        <strain evidence="1 2">Foug A</strain>
    </source>
</reference>
<sequence>MDATLNDSTANADIETAQNDPGAYIVPFAVDGQRGKRLDSLPDSYRAWAVNELRSDNSWYEAFKEANTRYDEWLFQTREPGEYPIPFGKYEGQRLDAVPDSLRYWAIHSRCAFAWWYPSFVRENERYEEHLAATRPPGMFPFPWGEYENLPLVGSAP</sequence>
<reference evidence="2" key="2">
    <citation type="submission" date="2015-01" db="EMBL/GenBank/DDBJ databases">
        <title>Evolutionary Origins and Diversification of the Mycorrhizal Mutualists.</title>
        <authorList>
            <consortium name="DOE Joint Genome Institute"/>
            <consortium name="Mycorrhizal Genomics Consortium"/>
            <person name="Kohler A."/>
            <person name="Kuo A."/>
            <person name="Nagy L.G."/>
            <person name="Floudas D."/>
            <person name="Copeland A."/>
            <person name="Barry K.W."/>
            <person name="Cichocki N."/>
            <person name="Veneault-Fourrey C."/>
            <person name="LaButti K."/>
            <person name="Lindquist E.A."/>
            <person name="Lipzen A."/>
            <person name="Lundell T."/>
            <person name="Morin E."/>
            <person name="Murat C."/>
            <person name="Riley R."/>
            <person name="Ohm R."/>
            <person name="Sun H."/>
            <person name="Tunlid A."/>
            <person name="Henrissat B."/>
            <person name="Grigoriev I.V."/>
            <person name="Hibbett D.S."/>
            <person name="Martin F."/>
        </authorList>
    </citation>
    <scope>NUCLEOTIDE SEQUENCE [LARGE SCALE GENOMIC DNA]</scope>
    <source>
        <strain evidence="2">Foug A</strain>
    </source>
</reference>
<dbReference type="OrthoDB" id="2677624at2759"/>
<gene>
    <name evidence="1" type="ORF">SCLCIDRAFT_173046</name>
</gene>
<name>A0A0C3B0Q6_9AGAM</name>
<proteinExistence type="predicted"/>
<dbReference type="Proteomes" id="UP000053989">
    <property type="component" value="Unassembled WGS sequence"/>
</dbReference>
<evidence type="ECO:0000313" key="1">
    <source>
        <dbReference type="EMBL" id="KIM70847.1"/>
    </source>
</evidence>
<dbReference type="HOGENOM" id="CLU_116409_0_0_1"/>
<dbReference type="InParanoid" id="A0A0C3B0Q6"/>
<protein>
    <submittedName>
        <fullName evidence="1">Uncharacterized protein</fullName>
    </submittedName>
</protein>
<evidence type="ECO:0000313" key="2">
    <source>
        <dbReference type="Proteomes" id="UP000053989"/>
    </source>
</evidence>
<dbReference type="EMBL" id="KN822004">
    <property type="protein sequence ID" value="KIM70847.1"/>
    <property type="molecule type" value="Genomic_DNA"/>
</dbReference>
<organism evidence="1 2">
    <name type="scientific">Scleroderma citrinum Foug A</name>
    <dbReference type="NCBI Taxonomy" id="1036808"/>
    <lineage>
        <taxon>Eukaryota</taxon>
        <taxon>Fungi</taxon>
        <taxon>Dikarya</taxon>
        <taxon>Basidiomycota</taxon>
        <taxon>Agaricomycotina</taxon>
        <taxon>Agaricomycetes</taxon>
        <taxon>Agaricomycetidae</taxon>
        <taxon>Boletales</taxon>
        <taxon>Sclerodermatineae</taxon>
        <taxon>Sclerodermataceae</taxon>
        <taxon>Scleroderma</taxon>
    </lineage>
</organism>
<accession>A0A0C3B0Q6</accession>
<dbReference type="AlphaFoldDB" id="A0A0C3B0Q6"/>
<keyword evidence="2" id="KW-1185">Reference proteome</keyword>